<feature type="compositionally biased region" description="Acidic residues" evidence="2">
    <location>
        <begin position="684"/>
        <end position="694"/>
    </location>
</feature>
<feature type="region of interest" description="Disordered" evidence="2">
    <location>
        <begin position="661"/>
        <end position="710"/>
    </location>
</feature>
<accession>A0A024G2G0</accession>
<keyword evidence="6" id="KW-1185">Reference proteome</keyword>
<evidence type="ECO:0008006" key="7">
    <source>
        <dbReference type="Google" id="ProtNLM"/>
    </source>
</evidence>
<feature type="coiled-coil region" evidence="1">
    <location>
        <begin position="195"/>
        <end position="236"/>
    </location>
</feature>
<dbReference type="SMART" id="SM00456">
    <property type="entry name" value="WW"/>
    <property type="match status" value="1"/>
</dbReference>
<dbReference type="InterPro" id="IPR001202">
    <property type="entry name" value="WW_dom"/>
</dbReference>
<dbReference type="EMBL" id="CAIX01000009">
    <property type="protein sequence ID" value="CCI40493.1"/>
    <property type="molecule type" value="Genomic_DNA"/>
</dbReference>
<dbReference type="InterPro" id="IPR011993">
    <property type="entry name" value="PH-like_dom_sf"/>
</dbReference>
<dbReference type="PROSITE" id="PS50003">
    <property type="entry name" value="PH_DOMAIN"/>
    <property type="match status" value="1"/>
</dbReference>
<keyword evidence="1" id="KW-0175">Coiled coil</keyword>
<evidence type="ECO:0000256" key="2">
    <source>
        <dbReference type="SAM" id="MobiDB-lite"/>
    </source>
</evidence>
<feature type="compositionally biased region" description="Basic and acidic residues" evidence="2">
    <location>
        <begin position="661"/>
        <end position="683"/>
    </location>
</feature>
<feature type="region of interest" description="Disordered" evidence="2">
    <location>
        <begin position="540"/>
        <end position="564"/>
    </location>
</feature>
<evidence type="ECO:0000313" key="5">
    <source>
        <dbReference type="EMBL" id="CCI40493.1"/>
    </source>
</evidence>
<dbReference type="Gene3D" id="2.20.70.10">
    <property type="match status" value="1"/>
</dbReference>
<dbReference type="InterPro" id="IPR001849">
    <property type="entry name" value="PH_domain"/>
</dbReference>
<dbReference type="Pfam" id="PF00169">
    <property type="entry name" value="PH"/>
    <property type="match status" value="1"/>
</dbReference>
<dbReference type="Gene3D" id="2.30.29.30">
    <property type="entry name" value="Pleckstrin-homology domain (PH domain)/Phosphotyrosine-binding domain (PTB)"/>
    <property type="match status" value="1"/>
</dbReference>
<feature type="region of interest" description="Disordered" evidence="2">
    <location>
        <begin position="264"/>
        <end position="298"/>
    </location>
</feature>
<feature type="coiled-coil region" evidence="1">
    <location>
        <begin position="298"/>
        <end position="435"/>
    </location>
</feature>
<dbReference type="SUPFAM" id="SSF50729">
    <property type="entry name" value="PH domain-like"/>
    <property type="match status" value="1"/>
</dbReference>
<dbReference type="Proteomes" id="UP000053237">
    <property type="component" value="Unassembled WGS sequence"/>
</dbReference>
<reference evidence="5 6" key="1">
    <citation type="submission" date="2012-05" db="EMBL/GenBank/DDBJ databases">
        <title>Recombination and specialization in a pathogen metapopulation.</title>
        <authorList>
            <person name="Gardiner A."/>
            <person name="Kemen E."/>
            <person name="Schultz-Larsen T."/>
            <person name="MacLean D."/>
            <person name="Van Oosterhout C."/>
            <person name="Jones J.D.G."/>
        </authorList>
    </citation>
    <scope>NUCLEOTIDE SEQUENCE [LARGE SCALE GENOMIC DNA]</scope>
    <source>
        <strain evidence="5 6">Ac Nc2</strain>
    </source>
</reference>
<dbReference type="STRING" id="65357.A0A024G2G0"/>
<dbReference type="CDD" id="cd00201">
    <property type="entry name" value="WW"/>
    <property type="match status" value="1"/>
</dbReference>
<evidence type="ECO:0000256" key="1">
    <source>
        <dbReference type="SAM" id="Coils"/>
    </source>
</evidence>
<name>A0A024G2G0_9STRA</name>
<dbReference type="AlphaFoldDB" id="A0A024G2G0"/>
<dbReference type="OrthoDB" id="43122at2759"/>
<dbReference type="SMART" id="SM00233">
    <property type="entry name" value="PH"/>
    <property type="match status" value="1"/>
</dbReference>
<feature type="domain" description="WW" evidence="4">
    <location>
        <begin position="559"/>
        <end position="594"/>
    </location>
</feature>
<evidence type="ECO:0000313" key="6">
    <source>
        <dbReference type="Proteomes" id="UP000053237"/>
    </source>
</evidence>
<proteinExistence type="predicted"/>
<feature type="domain" description="PH" evidence="3">
    <location>
        <begin position="63"/>
        <end position="185"/>
    </location>
</feature>
<evidence type="ECO:0000259" key="4">
    <source>
        <dbReference type="PROSITE" id="PS50020"/>
    </source>
</evidence>
<protein>
    <recommendedName>
        <fullName evidence="7">WW domain-containing protein</fullName>
    </recommendedName>
</protein>
<gene>
    <name evidence="5" type="ORF">BN9_012770</name>
</gene>
<dbReference type="PROSITE" id="PS50020">
    <property type="entry name" value="WW_DOMAIN_2"/>
    <property type="match status" value="1"/>
</dbReference>
<organism evidence="5 6">
    <name type="scientific">Albugo candida</name>
    <dbReference type="NCBI Taxonomy" id="65357"/>
    <lineage>
        <taxon>Eukaryota</taxon>
        <taxon>Sar</taxon>
        <taxon>Stramenopiles</taxon>
        <taxon>Oomycota</taxon>
        <taxon>Peronosporomycetes</taxon>
        <taxon>Albuginales</taxon>
        <taxon>Albuginaceae</taxon>
        <taxon>Albugo</taxon>
    </lineage>
</organism>
<comment type="caution">
    <text evidence="5">The sequence shown here is derived from an EMBL/GenBank/DDBJ whole genome shotgun (WGS) entry which is preliminary data.</text>
</comment>
<dbReference type="InterPro" id="IPR036020">
    <property type="entry name" value="WW_dom_sf"/>
</dbReference>
<dbReference type="SUPFAM" id="SSF51045">
    <property type="entry name" value="WW domain"/>
    <property type="match status" value="1"/>
</dbReference>
<dbReference type="InParanoid" id="A0A024G2G0"/>
<sequence length="752" mass="86576">MRMRQTSVLFENASPNADLKRADLAAKANHYQSLTLRHVMTLNVKRSRIQFSPQQDAKTLSNLGAKSGYLKQQVSGTKTWNWYYFVIRPATYLYYYQTADDDVPSGVIDLEYLDQVDYKSQVGDTFGKKQFQGSSKYSFRLCSSSEKKNGIEDNEVPVEPFELYLDPTLPKEGSEWIEALQVAGRLRGEVDDQSIQVLEGELEKANEMIADLRDQVAQSKQIVDEKEEERAQEEADYFRQMLDDFSQQTEITLKQCRTIRNSLMTTGLEEGKSPKARSSSRGSGTSRRASQTDKRNPLQNLEQLMALFEDIASIYQNQEAKLAEMKESGSEYQATLAEKDQVIRSLKRSEAKMSDLQQRLEEHKQAIKELEEKDAHIASLTNELEQSRDFVGKSKQLEQEVSSYLQKLKEQEYLLDELEKDAQYQRRMRDSAEQRAEEALAWRKKIDTISLSPSKGEVRLLGRDGADSESDEVLSRLQNQIYQRMGKFKQITKQNSKRVDLVPHSSDIKNRSIAGRKEGNTDQSKRKMRFFKSHIEEEPMEQQVDFAETSSDSTTESNEELPEGWTRVESRHYPGDFYYYNAQSGENSWDFPLAPSKTKASVRRIREEKPAAGVSKRIQEKLTRMSTNPSATNYKRERHYKSIVNLDQSSLIRTGTLRSKDVKKAGKVEGKAEFNRESRRTYESDDSEDSDDQEGSNPQEEAHNDMKSRVVQAKAIMQNYSWNNTMFTKKAKSMMNQKSRFAAWNAPKNDMK</sequence>
<feature type="compositionally biased region" description="Low complexity" evidence="2">
    <location>
        <begin position="276"/>
        <end position="289"/>
    </location>
</feature>
<evidence type="ECO:0000259" key="3">
    <source>
        <dbReference type="PROSITE" id="PS50003"/>
    </source>
</evidence>